<organism evidence="2 3">
    <name type="scientific">Aeromonas phage LAh_8</name>
    <dbReference type="NCBI Taxonomy" id="2591032"/>
    <lineage>
        <taxon>Viruses</taxon>
        <taxon>Duplodnaviria</taxon>
        <taxon>Heunggongvirae</taxon>
        <taxon>Uroviricota</taxon>
        <taxon>Caudoviricetes</taxon>
        <taxon>Grimontviridae</taxon>
        <taxon>Lahexavirus</taxon>
        <taxon>Lahexavirus LAh8</taxon>
    </lineage>
</organism>
<proteinExistence type="predicted"/>
<dbReference type="InterPro" id="IPR003615">
    <property type="entry name" value="HNH_nuc"/>
</dbReference>
<reference evidence="2 3" key="1">
    <citation type="submission" date="2019-04" db="EMBL/GenBank/DDBJ databases">
        <title>Novel bacteriophages capable of disrupting biofilms from clinical strains of Aeromonas hydrophila with intrinsic antibiotic resistance.</title>
        <authorList>
            <person name="Kabwe M."/>
            <person name="Brown T.L."/>
            <person name="Speirs L."/>
            <person name="Ku H."/>
            <person name="Leach M."/>
            <person name="Chan H.T."/>
            <person name="Petrovski S."/>
            <person name="Lock P."/>
            <person name="Tucci J."/>
        </authorList>
    </citation>
    <scope>NUCLEOTIDE SEQUENCE [LARGE SCALE GENOMIC DNA]</scope>
</reference>
<dbReference type="Gene3D" id="3.90.75.20">
    <property type="match status" value="1"/>
</dbReference>
<dbReference type="Proteomes" id="UP000316999">
    <property type="component" value="Segment"/>
</dbReference>
<feature type="domain" description="HNH nuclease" evidence="1">
    <location>
        <begin position="93"/>
        <end position="133"/>
    </location>
</feature>
<dbReference type="Pfam" id="PF13392">
    <property type="entry name" value="HNH_3"/>
    <property type="match status" value="1"/>
</dbReference>
<keyword evidence="2" id="KW-0378">Hydrolase</keyword>
<dbReference type="InterPro" id="IPR044925">
    <property type="entry name" value="His-Me_finger_sf"/>
</dbReference>
<dbReference type="GO" id="GO:0004519">
    <property type="term" value="F:endonuclease activity"/>
    <property type="evidence" value="ECO:0007669"/>
    <property type="project" value="UniProtKB-KW"/>
</dbReference>
<evidence type="ECO:0000313" key="2">
    <source>
        <dbReference type="EMBL" id="QDH46759.1"/>
    </source>
</evidence>
<keyword evidence="2" id="KW-0540">Nuclease</keyword>
<sequence length="199" mass="23486">MLPATILLRTDKSTSKKHSVKIPYGEYMLRRTRQEVRDNLTHEYLTEILDYNPDTGVFTWKVDNTNQTRKGDIAGNVTRNGYVDIGVLSGLVFAHILAWFYVTKEWPNKTIDHKNQVRHDNRFENLRLADYSQQQANTTRKDNTSGYRCVYYNKKSNTWYSVVGFRGEIHRKHGFNSDVEAYYWSLQKRKELHESFVPI</sequence>
<protein>
    <submittedName>
        <fullName evidence="2">Putative endonuclease</fullName>
    </submittedName>
</protein>
<evidence type="ECO:0000313" key="3">
    <source>
        <dbReference type="Proteomes" id="UP000316999"/>
    </source>
</evidence>
<name>A0A514A0F6_9CAUD</name>
<dbReference type="EMBL" id="MK838114">
    <property type="protein sequence ID" value="QDH46759.1"/>
    <property type="molecule type" value="Genomic_DNA"/>
</dbReference>
<dbReference type="SUPFAM" id="SSF54060">
    <property type="entry name" value="His-Me finger endonucleases"/>
    <property type="match status" value="1"/>
</dbReference>
<keyword evidence="3" id="KW-1185">Reference proteome</keyword>
<accession>A0A514A0F6</accession>
<keyword evidence="2" id="KW-0255">Endonuclease</keyword>
<evidence type="ECO:0000259" key="1">
    <source>
        <dbReference type="Pfam" id="PF13392"/>
    </source>
</evidence>
<gene>
    <name evidence="2" type="ORF">LAh8_21</name>
</gene>